<dbReference type="InterPro" id="IPR006056">
    <property type="entry name" value="RidA"/>
</dbReference>
<sequence>MTCGSLGYSLIRAAEVAAEKTQYAEPNVWPTNPGLSTMSDNGVVTTDKAPAPVGPYSQAIQAGDTLYVSGQVGLLPGESTISSEDVAGQAKQVLTNLGAILKAAGSGFDHVVKTTVLLTDMADFKAVNEVYATYFKETRSPARVCYAVKALPLNARVEIDAIAVR</sequence>
<dbReference type="PANTHER" id="PTHR11803:SF39">
    <property type="entry name" value="2-IMINOBUTANOATE_2-IMINOPROPANOATE DEAMINASE"/>
    <property type="match status" value="1"/>
</dbReference>
<accession>A0AAW1TJQ2</accession>
<evidence type="ECO:0000256" key="1">
    <source>
        <dbReference type="ARBA" id="ARBA00010552"/>
    </source>
</evidence>
<dbReference type="GO" id="GO:0005739">
    <property type="term" value="C:mitochondrion"/>
    <property type="evidence" value="ECO:0007669"/>
    <property type="project" value="TreeGrafter"/>
</dbReference>
<evidence type="ECO:0000313" key="2">
    <source>
        <dbReference type="EMBL" id="KAK9868813.1"/>
    </source>
</evidence>
<dbReference type="AlphaFoldDB" id="A0AAW1TJQ2"/>
<dbReference type="InterPro" id="IPR006175">
    <property type="entry name" value="YjgF/YER057c/UK114"/>
</dbReference>
<dbReference type="CDD" id="cd00448">
    <property type="entry name" value="YjgF_YER057c_UK114_family"/>
    <property type="match status" value="1"/>
</dbReference>
<dbReference type="GO" id="GO:0005829">
    <property type="term" value="C:cytosol"/>
    <property type="evidence" value="ECO:0007669"/>
    <property type="project" value="TreeGrafter"/>
</dbReference>
<name>A0AAW1TJQ2_9CHLO</name>
<dbReference type="Proteomes" id="UP001485043">
    <property type="component" value="Unassembled WGS sequence"/>
</dbReference>
<evidence type="ECO:0000313" key="3">
    <source>
        <dbReference type="Proteomes" id="UP001485043"/>
    </source>
</evidence>
<comment type="caution">
    <text evidence="2">The sequence shown here is derived from an EMBL/GenBank/DDBJ whole genome shotgun (WGS) entry which is preliminary data.</text>
</comment>
<gene>
    <name evidence="2" type="ORF">WJX84_004376</name>
</gene>
<proteinExistence type="inferred from homology"/>
<dbReference type="PROSITE" id="PS01094">
    <property type="entry name" value="UPF0076"/>
    <property type="match status" value="1"/>
</dbReference>
<dbReference type="Gene3D" id="3.30.1330.40">
    <property type="entry name" value="RutC-like"/>
    <property type="match status" value="1"/>
</dbReference>
<protein>
    <submittedName>
        <fullName evidence="2">Uncharacterized protein</fullName>
    </submittedName>
</protein>
<dbReference type="EMBL" id="JALJOV010000011">
    <property type="protein sequence ID" value="KAK9868813.1"/>
    <property type="molecule type" value="Genomic_DNA"/>
</dbReference>
<dbReference type="GO" id="GO:0019239">
    <property type="term" value="F:deaminase activity"/>
    <property type="evidence" value="ECO:0007669"/>
    <property type="project" value="TreeGrafter"/>
</dbReference>
<dbReference type="PANTHER" id="PTHR11803">
    <property type="entry name" value="2-IMINOBUTANOATE/2-IMINOPROPANOATE DEAMINASE RIDA"/>
    <property type="match status" value="1"/>
</dbReference>
<dbReference type="InterPro" id="IPR035959">
    <property type="entry name" value="RutC-like_sf"/>
</dbReference>
<reference evidence="2 3" key="1">
    <citation type="journal article" date="2024" name="Nat. Commun.">
        <title>Phylogenomics reveals the evolutionary origins of lichenization in chlorophyte algae.</title>
        <authorList>
            <person name="Puginier C."/>
            <person name="Libourel C."/>
            <person name="Otte J."/>
            <person name="Skaloud P."/>
            <person name="Haon M."/>
            <person name="Grisel S."/>
            <person name="Petersen M."/>
            <person name="Berrin J.G."/>
            <person name="Delaux P.M."/>
            <person name="Dal Grande F."/>
            <person name="Keller J."/>
        </authorList>
    </citation>
    <scope>NUCLEOTIDE SEQUENCE [LARGE SCALE GENOMIC DNA]</scope>
    <source>
        <strain evidence="2 3">SAG 2523</strain>
    </source>
</reference>
<dbReference type="SUPFAM" id="SSF55298">
    <property type="entry name" value="YjgF-like"/>
    <property type="match status" value="1"/>
</dbReference>
<dbReference type="Pfam" id="PF01042">
    <property type="entry name" value="Ribonuc_L-PSP"/>
    <property type="match status" value="1"/>
</dbReference>
<keyword evidence="3" id="KW-1185">Reference proteome</keyword>
<organism evidence="2 3">
    <name type="scientific">Apatococcus fuscideae</name>
    <dbReference type="NCBI Taxonomy" id="2026836"/>
    <lineage>
        <taxon>Eukaryota</taxon>
        <taxon>Viridiplantae</taxon>
        <taxon>Chlorophyta</taxon>
        <taxon>core chlorophytes</taxon>
        <taxon>Trebouxiophyceae</taxon>
        <taxon>Chlorellales</taxon>
        <taxon>Chlorellaceae</taxon>
        <taxon>Apatococcus</taxon>
    </lineage>
</organism>
<comment type="similarity">
    <text evidence="1">Belongs to the RutC family.</text>
</comment>
<dbReference type="NCBIfam" id="TIGR00004">
    <property type="entry name" value="Rid family detoxifying hydrolase"/>
    <property type="match status" value="1"/>
</dbReference>
<dbReference type="InterPro" id="IPR019897">
    <property type="entry name" value="RidA_CS"/>
</dbReference>
<dbReference type="FunFam" id="3.30.1330.40:FF:000001">
    <property type="entry name" value="L-PSP family endoribonuclease"/>
    <property type="match status" value="1"/>
</dbReference>